<evidence type="ECO:0000256" key="2">
    <source>
        <dbReference type="ARBA" id="ARBA00022908"/>
    </source>
</evidence>
<dbReference type="RefSeq" id="WP_268147738.1">
    <property type="nucleotide sequence ID" value="NZ_JAPPUW010000003.1"/>
</dbReference>
<dbReference type="Pfam" id="PF13356">
    <property type="entry name" value="Arm-DNA-bind_3"/>
    <property type="match status" value="1"/>
</dbReference>
<keyword evidence="2" id="KW-0229">DNA integration</keyword>
<dbReference type="InterPro" id="IPR013762">
    <property type="entry name" value="Integrase-like_cat_sf"/>
</dbReference>
<accession>A0A9X4LGV9</accession>
<dbReference type="InterPro" id="IPR002104">
    <property type="entry name" value="Integrase_catalytic"/>
</dbReference>
<keyword evidence="3" id="KW-0233">DNA recombination</keyword>
<dbReference type="Pfam" id="PF00589">
    <property type="entry name" value="Phage_integrase"/>
    <property type="match status" value="1"/>
</dbReference>
<dbReference type="InterPro" id="IPR011010">
    <property type="entry name" value="DNA_brk_join_enz"/>
</dbReference>
<dbReference type="Gene3D" id="3.30.160.390">
    <property type="entry name" value="Integrase, DNA-binding domain"/>
    <property type="match status" value="1"/>
</dbReference>
<dbReference type="Proteomes" id="UP001152766">
    <property type="component" value="Unassembled WGS sequence"/>
</dbReference>
<gene>
    <name evidence="5" type="ORF">EXJ73_12575</name>
</gene>
<dbReference type="GO" id="GO:0015074">
    <property type="term" value="P:DNA integration"/>
    <property type="evidence" value="ECO:0007669"/>
    <property type="project" value="UniProtKB-KW"/>
</dbReference>
<dbReference type="InterPro" id="IPR025166">
    <property type="entry name" value="Integrase_DNA_bind_dom"/>
</dbReference>
<dbReference type="SUPFAM" id="SSF56349">
    <property type="entry name" value="DNA breaking-rejoining enzymes"/>
    <property type="match status" value="1"/>
</dbReference>
<evidence type="ECO:0000259" key="4">
    <source>
        <dbReference type="PROSITE" id="PS51898"/>
    </source>
</evidence>
<name>A0A9X4LGV9_9BURK</name>
<dbReference type="GO" id="GO:0003677">
    <property type="term" value="F:DNA binding"/>
    <property type="evidence" value="ECO:0007669"/>
    <property type="project" value="InterPro"/>
</dbReference>
<reference evidence="5" key="1">
    <citation type="submission" date="2019-02" db="EMBL/GenBank/DDBJ databases">
        <title>Draft genome of the type strain Pelomonas aquatica CCUG 52575T.</title>
        <authorList>
            <person name="Gomila M."/>
            <person name="Lalucat J."/>
        </authorList>
    </citation>
    <scope>NUCLEOTIDE SEQUENCE</scope>
    <source>
        <strain evidence="5">CCUG 52575</strain>
    </source>
</reference>
<dbReference type="PANTHER" id="PTHR30629">
    <property type="entry name" value="PROPHAGE INTEGRASE"/>
    <property type="match status" value="1"/>
</dbReference>
<comment type="caution">
    <text evidence="5">The sequence shown here is derived from an EMBL/GenBank/DDBJ whole genome shotgun (WGS) entry which is preliminary data.</text>
</comment>
<dbReference type="PANTHER" id="PTHR30629:SF2">
    <property type="entry name" value="PROPHAGE INTEGRASE INTS-RELATED"/>
    <property type="match status" value="1"/>
</dbReference>
<dbReference type="AlphaFoldDB" id="A0A9X4LGV9"/>
<evidence type="ECO:0000256" key="3">
    <source>
        <dbReference type="ARBA" id="ARBA00023172"/>
    </source>
</evidence>
<evidence type="ECO:0000256" key="1">
    <source>
        <dbReference type="ARBA" id="ARBA00008857"/>
    </source>
</evidence>
<organism evidence="5 6">
    <name type="scientific">Pelomonas aquatica</name>
    <dbReference type="NCBI Taxonomy" id="431058"/>
    <lineage>
        <taxon>Bacteria</taxon>
        <taxon>Pseudomonadati</taxon>
        <taxon>Pseudomonadota</taxon>
        <taxon>Betaproteobacteria</taxon>
        <taxon>Burkholderiales</taxon>
        <taxon>Sphaerotilaceae</taxon>
        <taxon>Roseateles</taxon>
    </lineage>
</organism>
<keyword evidence="6" id="KW-1185">Reference proteome</keyword>
<dbReference type="InterPro" id="IPR038488">
    <property type="entry name" value="Integrase_DNA-bd_sf"/>
</dbReference>
<comment type="similarity">
    <text evidence="1">Belongs to the 'phage' integrase family.</text>
</comment>
<dbReference type="EMBL" id="SGUG01000016">
    <property type="protein sequence ID" value="MDG0863300.1"/>
    <property type="molecule type" value="Genomic_DNA"/>
</dbReference>
<protein>
    <submittedName>
        <fullName evidence="5">DUF4102 domain-containing protein</fullName>
    </submittedName>
</protein>
<evidence type="ECO:0000313" key="6">
    <source>
        <dbReference type="Proteomes" id="UP001152766"/>
    </source>
</evidence>
<sequence length="508" mass="56957">MPDPGSNGIFPDLAGATRGPWGPWARYAPGHQEGGPMEDAAELKNREELLTDKVAENAPSPASGDYTIRDTKQAGLALRVSPGSKTWIVRRKILGRSVRHVLGRYPDMTVHKARAEATKALGKFADGVDPTQEREKRKQAATDEWMRTKFTVADMWSRYRNQTRAAKPFSQHSINDFNRLEKRMAGDPLWRASFHGLTEDQVLKAFQRQSASADRRATNGGKTTANHFFRLLRTAAQYAIKKGHAPSKANIFSLALENNWHKNNARKRTIVVDKDSLRRWWEAVDALRAASKGDKRRRSGALIAEFQVLALLWGGRKTETLTLEWADVDFEAKTARFRAEITKNRTEHLFPLCPHAEAVLRRLRALQAEWGLSTPYVFPSMRTGHKTKAKTHIKEPKGAMEKVAEAAGVPFSAHDLRRTFSNLLSSASAVGAEQAFVKMAMNHTAADDVTATHYLDKVEQLRPIYERLEEVILEKVGVLTRKTVTVDADAFARFLAFEAANRQQAAAR</sequence>
<evidence type="ECO:0000313" key="5">
    <source>
        <dbReference type="EMBL" id="MDG0863300.1"/>
    </source>
</evidence>
<dbReference type="Gene3D" id="1.10.443.10">
    <property type="entry name" value="Intergrase catalytic core"/>
    <property type="match status" value="1"/>
</dbReference>
<dbReference type="PROSITE" id="PS51898">
    <property type="entry name" value="TYR_RECOMBINASE"/>
    <property type="match status" value="1"/>
</dbReference>
<dbReference type="GO" id="GO:0006310">
    <property type="term" value="P:DNA recombination"/>
    <property type="evidence" value="ECO:0007669"/>
    <property type="project" value="UniProtKB-KW"/>
</dbReference>
<feature type="domain" description="Tyr recombinase" evidence="4">
    <location>
        <begin position="272"/>
        <end position="473"/>
    </location>
</feature>
<proteinExistence type="inferred from homology"/>
<dbReference type="InterPro" id="IPR050808">
    <property type="entry name" value="Phage_Integrase"/>
</dbReference>